<organism evidence="2 3">
    <name type="scientific">Aspergillus violaceofuscus (strain CBS 115571)</name>
    <dbReference type="NCBI Taxonomy" id="1450538"/>
    <lineage>
        <taxon>Eukaryota</taxon>
        <taxon>Fungi</taxon>
        <taxon>Dikarya</taxon>
        <taxon>Ascomycota</taxon>
        <taxon>Pezizomycotina</taxon>
        <taxon>Eurotiomycetes</taxon>
        <taxon>Eurotiomycetidae</taxon>
        <taxon>Eurotiales</taxon>
        <taxon>Aspergillaceae</taxon>
        <taxon>Aspergillus</taxon>
    </lineage>
</organism>
<evidence type="ECO:0000313" key="3">
    <source>
        <dbReference type="Proteomes" id="UP000249829"/>
    </source>
</evidence>
<evidence type="ECO:0000313" key="2">
    <source>
        <dbReference type="EMBL" id="PYI22430.1"/>
    </source>
</evidence>
<sequence>MCGGGSVSACLYEVLCTSIIRYGVSRLIRSSLPCWLGALVGSVFCVIIVLWLSLFCRFPLPLPSPAEAISRSSSLESWWKYEKGRSSGATNYSKLLIGVPWWELMDM</sequence>
<dbReference type="AlphaFoldDB" id="A0A2V5I1P1"/>
<protein>
    <submittedName>
        <fullName evidence="2">Uncharacterized protein</fullName>
    </submittedName>
</protein>
<reference evidence="2 3" key="1">
    <citation type="submission" date="2018-02" db="EMBL/GenBank/DDBJ databases">
        <title>The genomes of Aspergillus section Nigri reveals drivers in fungal speciation.</title>
        <authorList>
            <consortium name="DOE Joint Genome Institute"/>
            <person name="Vesth T.C."/>
            <person name="Nybo J."/>
            <person name="Theobald S."/>
            <person name="Brandl J."/>
            <person name="Frisvad J.C."/>
            <person name="Nielsen K.F."/>
            <person name="Lyhne E.K."/>
            <person name="Kogle M.E."/>
            <person name="Kuo A."/>
            <person name="Riley R."/>
            <person name="Clum A."/>
            <person name="Nolan M."/>
            <person name="Lipzen A."/>
            <person name="Salamov A."/>
            <person name="Henrissat B."/>
            <person name="Wiebenga A."/>
            <person name="De vries R.P."/>
            <person name="Grigoriev I.V."/>
            <person name="Mortensen U.H."/>
            <person name="Andersen M.R."/>
            <person name="Baker S.E."/>
        </authorList>
    </citation>
    <scope>NUCLEOTIDE SEQUENCE [LARGE SCALE GENOMIC DNA]</scope>
    <source>
        <strain evidence="2 3">CBS 115571</strain>
    </source>
</reference>
<keyword evidence="1" id="KW-0472">Membrane</keyword>
<dbReference type="EMBL" id="KZ825110">
    <property type="protein sequence ID" value="PYI22430.1"/>
    <property type="molecule type" value="Genomic_DNA"/>
</dbReference>
<keyword evidence="3" id="KW-1185">Reference proteome</keyword>
<evidence type="ECO:0000256" key="1">
    <source>
        <dbReference type="SAM" id="Phobius"/>
    </source>
</evidence>
<feature type="transmembrane region" description="Helical" evidence="1">
    <location>
        <begin position="34"/>
        <end position="54"/>
    </location>
</feature>
<proteinExistence type="predicted"/>
<accession>A0A2V5I1P1</accession>
<dbReference type="Proteomes" id="UP000249829">
    <property type="component" value="Unassembled WGS sequence"/>
</dbReference>
<gene>
    <name evidence="2" type="ORF">BO99DRAFT_6140</name>
</gene>
<keyword evidence="1" id="KW-0812">Transmembrane</keyword>
<name>A0A2V5I1P1_ASPV1</name>
<keyword evidence="1" id="KW-1133">Transmembrane helix</keyword>